<evidence type="ECO:0000313" key="5">
    <source>
        <dbReference type="Proteomes" id="UP000093514"/>
    </source>
</evidence>
<evidence type="ECO:0000256" key="2">
    <source>
        <dbReference type="SAM" id="SignalP"/>
    </source>
</evidence>
<reference evidence="5" key="1">
    <citation type="submission" date="2016-07" db="EMBL/GenBank/DDBJ databases">
        <authorList>
            <person name="Florea S."/>
            <person name="Webb J.S."/>
            <person name="Jaromczyk J."/>
            <person name="Schardl C.L."/>
        </authorList>
    </citation>
    <scope>NUCLEOTIDE SEQUENCE [LARGE SCALE GENOMIC DNA]</scope>
    <source>
        <strain evidence="5">Z6</strain>
    </source>
</reference>
<feature type="domain" description="Outer membrane protein beta-barrel" evidence="3">
    <location>
        <begin position="14"/>
        <end position="177"/>
    </location>
</feature>
<feature type="chain" id="PRO_5008642904" description="Outer membrane protein beta-barrel domain-containing protein" evidence="2">
    <location>
        <begin position="25"/>
        <end position="185"/>
    </location>
</feature>
<evidence type="ECO:0000256" key="1">
    <source>
        <dbReference type="ARBA" id="ARBA00022729"/>
    </source>
</evidence>
<evidence type="ECO:0000259" key="3">
    <source>
        <dbReference type="Pfam" id="PF13505"/>
    </source>
</evidence>
<organism evidence="4 5">
    <name type="scientific">Orenia metallireducens</name>
    <dbReference type="NCBI Taxonomy" id="1413210"/>
    <lineage>
        <taxon>Bacteria</taxon>
        <taxon>Bacillati</taxon>
        <taxon>Bacillota</taxon>
        <taxon>Clostridia</taxon>
        <taxon>Halanaerobiales</taxon>
        <taxon>Halobacteroidaceae</taxon>
        <taxon>Orenia</taxon>
    </lineage>
</organism>
<dbReference type="Proteomes" id="UP000093514">
    <property type="component" value="Unassembled WGS sequence"/>
</dbReference>
<name>A0A1C0A6E5_9FIRM</name>
<gene>
    <name evidence="4" type="ORF">U472_15415</name>
</gene>
<keyword evidence="1 2" id="KW-0732">Signal</keyword>
<protein>
    <recommendedName>
        <fullName evidence="3">Outer membrane protein beta-barrel domain-containing protein</fullName>
    </recommendedName>
</protein>
<dbReference type="RefSeq" id="WP_068719624.1">
    <property type="nucleotide sequence ID" value="NZ_LWDV01000010.1"/>
</dbReference>
<keyword evidence="5" id="KW-1185">Reference proteome</keyword>
<dbReference type="EMBL" id="LWDV01000010">
    <property type="protein sequence ID" value="OCL25714.1"/>
    <property type="molecule type" value="Genomic_DNA"/>
</dbReference>
<dbReference type="InterPro" id="IPR011250">
    <property type="entry name" value="OMP/PagP_B-barrel"/>
</dbReference>
<dbReference type="AlphaFoldDB" id="A0A1C0A6E5"/>
<evidence type="ECO:0000313" key="4">
    <source>
        <dbReference type="EMBL" id="OCL25714.1"/>
    </source>
</evidence>
<dbReference type="SUPFAM" id="SSF56925">
    <property type="entry name" value="OMPA-like"/>
    <property type="match status" value="1"/>
</dbReference>
<comment type="caution">
    <text evidence="4">The sequence shown here is derived from an EMBL/GenBank/DDBJ whole genome shotgun (WGS) entry which is preliminary data.</text>
</comment>
<proteinExistence type="predicted"/>
<dbReference type="OrthoDB" id="5814217at2"/>
<sequence>MKKSLLIMLILVMTLLILSAVSSAAEIGTWEGYGGLGYNTYSLEEANDLASNEVDSGISFLVGLKGWVRPKIAIGGEIESMEVEWEDDSYKAGTTGYLGTVNYEFIPGISAFGAAGIYFVELDGFGIDEGDSGFGFKLGVEGDYKISDSLGLQARALYRNNNVEVKDLEMDFSGFGLDGALTYKF</sequence>
<reference evidence="4 5" key="2">
    <citation type="submission" date="2016-08" db="EMBL/GenBank/DDBJ databases">
        <title>Orenia metallireducens sp. nov. strain Z6, a Novel Metal-reducing Firmicute from the Deep Subsurface.</title>
        <authorList>
            <person name="Maxim B.I."/>
            <person name="Kenneth K."/>
            <person name="Flynn T.M."/>
            <person name="Oloughlin E.J."/>
            <person name="Locke R.A."/>
            <person name="Weber J.R."/>
            <person name="Egan S.M."/>
            <person name="Mackie R.I."/>
            <person name="Cann I.K."/>
        </authorList>
    </citation>
    <scope>NUCLEOTIDE SEQUENCE [LARGE SCALE GENOMIC DNA]</scope>
    <source>
        <strain evidence="4 5">Z6</strain>
    </source>
</reference>
<dbReference type="InterPro" id="IPR027385">
    <property type="entry name" value="Beta-barrel_OMP"/>
</dbReference>
<dbReference type="Pfam" id="PF13505">
    <property type="entry name" value="OMP_b-brl"/>
    <property type="match status" value="1"/>
</dbReference>
<feature type="signal peptide" evidence="2">
    <location>
        <begin position="1"/>
        <end position="24"/>
    </location>
</feature>
<accession>A0A1C0A6E5</accession>